<sequence length="654" mass="74076">MSFYEDPYCVLPGSGSSTAREWAIKSAGRAHPAFDTPSRYDEQRAQFTVRKPMEIDVVQYHTDHFLEALNIYRCSAKERALKDFEISSAHSWDEIMREYENAQTKMAGDNATSIYPFLKFIPQGDYTSPISAGLFLIFGAANRVSERRKQILEALGEIPLTIENAEYAYEDFADDKTMKEEMIELYVSLLIAIMTMMQWLVEKNGWKSIRALIEGPRYGKPLEEVIRDVQKQAKSLQRRVDKLTQTAIVTTASASKKTGLQVDKLSSTTESIKANTDATLNSVHDLKQDVAQMNLKNEKGVEGLNSLVKVLQETFRKAEWNQKKWQAETRKRRIEEKLRRETESKLVLTKAELHRAQVRSRPQGMIVTPEKLLELLAVDTTRIENEAATMLRRGRASDQASRDRGHLLMHNQKFQAWLASGQSKRLFVDGNTGSASERVSAMTIVCALLAHSLPNETSSTITYFCGLHTDPADTLGGPRGILRAILAHVIHTYGVPLDFVDSEEYDELQRFDLRRLCILLGVLMKRLPAGVVLFCMIDGISLYEKDEWLEGTYYALKMIGDLTRDPEVSAVFKLLVTSPLASRYVGRYVPEEDLLVLPRDLGRGDGSSISNRQLMMQSRRMVDEDKDVEEFDGLSLDEGFVDGNFDEGNFDTYP</sequence>
<dbReference type="PANTHER" id="PTHR40619">
    <property type="entry name" value="FUNGAL STAND N-TERMINAL GOODBYE DOMAIN-CONTAINING PROTEIN"/>
    <property type="match status" value="1"/>
</dbReference>
<accession>A0AA39QRG2</accession>
<dbReference type="Proteomes" id="UP001166286">
    <property type="component" value="Unassembled WGS sequence"/>
</dbReference>
<evidence type="ECO:0000313" key="1">
    <source>
        <dbReference type="EMBL" id="KAK0507827.1"/>
    </source>
</evidence>
<dbReference type="AlphaFoldDB" id="A0AA39QRG2"/>
<keyword evidence="2" id="KW-1185">Reference proteome</keyword>
<reference evidence="1" key="1">
    <citation type="submission" date="2023-03" db="EMBL/GenBank/DDBJ databases">
        <title>Complete genome of Cladonia borealis.</title>
        <authorList>
            <person name="Park H."/>
        </authorList>
    </citation>
    <scope>NUCLEOTIDE SEQUENCE</scope>
    <source>
        <strain evidence="1">ANT050790</strain>
    </source>
</reference>
<gene>
    <name evidence="1" type="ORF">JMJ35_009716</name>
</gene>
<protein>
    <submittedName>
        <fullName evidence="1">Uncharacterized protein</fullName>
    </submittedName>
</protein>
<dbReference type="EMBL" id="JAFEKC020000022">
    <property type="protein sequence ID" value="KAK0507827.1"/>
    <property type="molecule type" value="Genomic_DNA"/>
</dbReference>
<evidence type="ECO:0000313" key="2">
    <source>
        <dbReference type="Proteomes" id="UP001166286"/>
    </source>
</evidence>
<comment type="caution">
    <text evidence="1">The sequence shown here is derived from an EMBL/GenBank/DDBJ whole genome shotgun (WGS) entry which is preliminary data.</text>
</comment>
<proteinExistence type="predicted"/>
<name>A0AA39QRG2_9LECA</name>
<organism evidence="1 2">
    <name type="scientific">Cladonia borealis</name>
    <dbReference type="NCBI Taxonomy" id="184061"/>
    <lineage>
        <taxon>Eukaryota</taxon>
        <taxon>Fungi</taxon>
        <taxon>Dikarya</taxon>
        <taxon>Ascomycota</taxon>
        <taxon>Pezizomycotina</taxon>
        <taxon>Lecanoromycetes</taxon>
        <taxon>OSLEUM clade</taxon>
        <taxon>Lecanoromycetidae</taxon>
        <taxon>Lecanorales</taxon>
        <taxon>Lecanorineae</taxon>
        <taxon>Cladoniaceae</taxon>
        <taxon>Cladonia</taxon>
    </lineage>
</organism>
<dbReference type="PANTHER" id="PTHR40619:SF3">
    <property type="entry name" value="FUNGAL STAND N-TERMINAL GOODBYE DOMAIN-CONTAINING PROTEIN"/>
    <property type="match status" value="1"/>
</dbReference>